<comment type="caution">
    <text evidence="3">The sequence shown here is derived from an EMBL/GenBank/DDBJ whole genome shotgun (WGS) entry which is preliminary data.</text>
</comment>
<dbReference type="AlphaFoldDB" id="A0A7V4NFZ5"/>
<dbReference type="SUPFAM" id="SSF52980">
    <property type="entry name" value="Restriction endonuclease-like"/>
    <property type="match status" value="1"/>
</dbReference>
<name>A0A7V4NFZ5_FERPE</name>
<evidence type="ECO:0000256" key="1">
    <source>
        <dbReference type="ARBA" id="ARBA00006738"/>
    </source>
</evidence>
<dbReference type="InterPro" id="IPR011335">
    <property type="entry name" value="Restrct_endonuc-II-like"/>
</dbReference>
<protein>
    <recommendedName>
        <fullName evidence="2">UPF0102 protein ENT78_08320</fullName>
    </recommendedName>
</protein>
<dbReference type="HAMAP" id="MF_00048">
    <property type="entry name" value="UPF0102"/>
    <property type="match status" value="1"/>
</dbReference>
<comment type="similarity">
    <text evidence="1 2">Belongs to the UPF0102 family.</text>
</comment>
<dbReference type="InterPro" id="IPR003509">
    <property type="entry name" value="UPF0102_YraN-like"/>
</dbReference>
<dbReference type="EMBL" id="DSZZ01000388">
    <property type="protein sequence ID" value="HGU53504.1"/>
    <property type="molecule type" value="Genomic_DNA"/>
</dbReference>
<proteinExistence type="inferred from homology"/>
<dbReference type="InterPro" id="IPR011856">
    <property type="entry name" value="tRNA_endonuc-like_dom_sf"/>
</dbReference>
<evidence type="ECO:0000256" key="2">
    <source>
        <dbReference type="HAMAP-Rule" id="MF_00048"/>
    </source>
</evidence>
<dbReference type="Gene3D" id="3.40.1350.10">
    <property type="match status" value="1"/>
</dbReference>
<gene>
    <name evidence="3" type="ORF">ENT78_08320</name>
</gene>
<accession>A0A7V4NFZ5</accession>
<dbReference type="PANTHER" id="PTHR34039:SF1">
    <property type="entry name" value="UPF0102 PROTEIN YRAN"/>
    <property type="match status" value="1"/>
</dbReference>
<organism evidence="3">
    <name type="scientific">Fervidobacterium pennivorans</name>
    <dbReference type="NCBI Taxonomy" id="93466"/>
    <lineage>
        <taxon>Bacteria</taxon>
        <taxon>Thermotogati</taxon>
        <taxon>Thermotogota</taxon>
        <taxon>Thermotogae</taxon>
        <taxon>Thermotogales</taxon>
        <taxon>Fervidobacteriaceae</taxon>
        <taxon>Fervidobacterium</taxon>
    </lineage>
</organism>
<sequence length="134" mass="15861">MQTFLKKKADSSKFQASTVDVISNWKEAEELAVQFLKRNGYKIVERNYRTPFGEIDIIAKFNKTYVFVEVKSGTGVRINPSERVDIKKYEKINRSAEYYLRGKRYLKAQIDVIEIVNNEKLEIRHYKNIGWDFI</sequence>
<dbReference type="GO" id="GO:0003676">
    <property type="term" value="F:nucleic acid binding"/>
    <property type="evidence" value="ECO:0007669"/>
    <property type="project" value="InterPro"/>
</dbReference>
<evidence type="ECO:0000313" key="3">
    <source>
        <dbReference type="EMBL" id="HGU53504.1"/>
    </source>
</evidence>
<dbReference type="Pfam" id="PF02021">
    <property type="entry name" value="UPF0102"/>
    <property type="match status" value="1"/>
</dbReference>
<dbReference type="PANTHER" id="PTHR34039">
    <property type="entry name" value="UPF0102 PROTEIN YRAN"/>
    <property type="match status" value="1"/>
</dbReference>
<reference evidence="3" key="1">
    <citation type="journal article" date="2020" name="mSystems">
        <title>Genome- and Community-Level Interaction Insights into Carbon Utilization and Element Cycling Functions of Hydrothermarchaeota in Hydrothermal Sediment.</title>
        <authorList>
            <person name="Zhou Z."/>
            <person name="Liu Y."/>
            <person name="Xu W."/>
            <person name="Pan J."/>
            <person name="Luo Z.H."/>
            <person name="Li M."/>
        </authorList>
    </citation>
    <scope>NUCLEOTIDE SEQUENCE [LARGE SCALE GENOMIC DNA]</scope>
    <source>
        <strain evidence="3">SpSt-61</strain>
    </source>
</reference>